<dbReference type="Pfam" id="PF00126">
    <property type="entry name" value="HTH_1"/>
    <property type="match status" value="1"/>
</dbReference>
<dbReference type="EMBL" id="WJNG01000002">
    <property type="protein sequence ID" value="MRH41642.1"/>
    <property type="molecule type" value="Genomic_DNA"/>
</dbReference>
<protein>
    <submittedName>
        <fullName evidence="6">LysR family transcriptional regulator</fullName>
    </submittedName>
</protein>
<evidence type="ECO:0000256" key="2">
    <source>
        <dbReference type="ARBA" id="ARBA00023015"/>
    </source>
</evidence>
<keyword evidence="7" id="KW-1185">Reference proteome</keyword>
<gene>
    <name evidence="6" type="ORF">GH741_03015</name>
</gene>
<dbReference type="SUPFAM" id="SSF46785">
    <property type="entry name" value="Winged helix' DNA-binding domain"/>
    <property type="match status" value="1"/>
</dbReference>
<accession>A0A6A8DK66</accession>
<keyword evidence="2" id="KW-0805">Transcription regulation</keyword>
<dbReference type="PANTHER" id="PTHR30126:SF39">
    <property type="entry name" value="HTH-TYPE TRANSCRIPTIONAL REGULATOR CYSL"/>
    <property type="match status" value="1"/>
</dbReference>
<keyword evidence="3" id="KW-0238">DNA-binding</keyword>
<dbReference type="AlphaFoldDB" id="A0A6A8DK66"/>
<dbReference type="FunFam" id="1.10.10.10:FF:000001">
    <property type="entry name" value="LysR family transcriptional regulator"/>
    <property type="match status" value="1"/>
</dbReference>
<dbReference type="OrthoDB" id="9785745at2"/>
<dbReference type="RefSeq" id="WP_153735278.1">
    <property type="nucleotide sequence ID" value="NZ_WJNG01000002.1"/>
</dbReference>
<dbReference type="PRINTS" id="PR00039">
    <property type="entry name" value="HTHLYSR"/>
</dbReference>
<dbReference type="InterPro" id="IPR036388">
    <property type="entry name" value="WH-like_DNA-bd_sf"/>
</dbReference>
<comment type="caution">
    <text evidence="6">The sequence shown here is derived from an EMBL/GenBank/DDBJ whole genome shotgun (WGS) entry which is preliminary data.</text>
</comment>
<dbReference type="PROSITE" id="PS50931">
    <property type="entry name" value="HTH_LYSR"/>
    <property type="match status" value="1"/>
</dbReference>
<evidence type="ECO:0000313" key="7">
    <source>
        <dbReference type="Proteomes" id="UP000799092"/>
    </source>
</evidence>
<keyword evidence="4" id="KW-0804">Transcription</keyword>
<evidence type="ECO:0000313" key="6">
    <source>
        <dbReference type="EMBL" id="MRH41642.1"/>
    </source>
</evidence>
<dbReference type="InterPro" id="IPR036390">
    <property type="entry name" value="WH_DNA-bd_sf"/>
</dbReference>
<name>A0A6A8DK66_9BACI</name>
<evidence type="ECO:0000256" key="1">
    <source>
        <dbReference type="ARBA" id="ARBA00009437"/>
    </source>
</evidence>
<dbReference type="Gene3D" id="1.10.10.10">
    <property type="entry name" value="Winged helix-like DNA-binding domain superfamily/Winged helix DNA-binding domain"/>
    <property type="match status" value="1"/>
</dbReference>
<dbReference type="PANTHER" id="PTHR30126">
    <property type="entry name" value="HTH-TYPE TRANSCRIPTIONAL REGULATOR"/>
    <property type="match status" value="1"/>
</dbReference>
<sequence>MEFYQLKTFYAVATHLNFTKAAEELSLSQPAVSRQIDALEKYYELPLFYRTKKKVELTDAGRHLLKYAIQITSLADQAEKTMFSLNDLESGELYVGCGTTIGNFVITNLAIDFQKKFPNIKIHLIIENTTNIIDKLENNTIDLAIVAKNIDDSQFNYQPLFQDSIHAFCSIEQKEKYKDVHSLMELQDENLFVRSRGSHSRECVDDHFSKTEFLPNNLFELGTNEAIKQAIIHGHGIGFLSSTTVNVELKHNLLFQIPLAEDCNREFHMITPKGKYASPVMLIFTSFIKKNIKRLTKNK</sequence>
<evidence type="ECO:0000256" key="3">
    <source>
        <dbReference type="ARBA" id="ARBA00023125"/>
    </source>
</evidence>
<proteinExistence type="inferred from homology"/>
<reference evidence="6" key="1">
    <citation type="submission" date="2019-11" db="EMBL/GenBank/DDBJ databases">
        <authorList>
            <person name="Li J."/>
        </authorList>
    </citation>
    <scope>NUCLEOTIDE SEQUENCE</scope>
    <source>
        <strain evidence="6">B6B</strain>
    </source>
</reference>
<comment type="similarity">
    <text evidence="1">Belongs to the LysR transcriptional regulatory family.</text>
</comment>
<dbReference type="InterPro" id="IPR005119">
    <property type="entry name" value="LysR_subst-bd"/>
</dbReference>
<dbReference type="GO" id="GO:0003700">
    <property type="term" value="F:DNA-binding transcription factor activity"/>
    <property type="evidence" value="ECO:0007669"/>
    <property type="project" value="InterPro"/>
</dbReference>
<feature type="domain" description="HTH lysR-type" evidence="5">
    <location>
        <begin position="1"/>
        <end position="58"/>
    </location>
</feature>
<dbReference type="InterPro" id="IPR000847">
    <property type="entry name" value="LysR_HTH_N"/>
</dbReference>
<dbReference type="Pfam" id="PF03466">
    <property type="entry name" value="LysR_substrate"/>
    <property type="match status" value="1"/>
</dbReference>
<dbReference type="Gene3D" id="3.40.190.290">
    <property type="match status" value="1"/>
</dbReference>
<dbReference type="Proteomes" id="UP000799092">
    <property type="component" value="Unassembled WGS sequence"/>
</dbReference>
<dbReference type="GO" id="GO:0000976">
    <property type="term" value="F:transcription cis-regulatory region binding"/>
    <property type="evidence" value="ECO:0007669"/>
    <property type="project" value="TreeGrafter"/>
</dbReference>
<organism evidence="6 7">
    <name type="scientific">Aquibacillus halophilus</name>
    <dbReference type="NCBI Taxonomy" id="930132"/>
    <lineage>
        <taxon>Bacteria</taxon>
        <taxon>Bacillati</taxon>
        <taxon>Bacillota</taxon>
        <taxon>Bacilli</taxon>
        <taxon>Bacillales</taxon>
        <taxon>Bacillaceae</taxon>
        <taxon>Aquibacillus</taxon>
    </lineage>
</organism>
<dbReference type="SUPFAM" id="SSF53850">
    <property type="entry name" value="Periplasmic binding protein-like II"/>
    <property type="match status" value="1"/>
</dbReference>
<evidence type="ECO:0000259" key="5">
    <source>
        <dbReference type="PROSITE" id="PS50931"/>
    </source>
</evidence>
<evidence type="ECO:0000256" key="4">
    <source>
        <dbReference type="ARBA" id="ARBA00023163"/>
    </source>
</evidence>